<dbReference type="GO" id="GO:0035869">
    <property type="term" value="C:ciliary transition zone"/>
    <property type="evidence" value="ECO:0007669"/>
    <property type="project" value="TreeGrafter"/>
</dbReference>
<dbReference type="SMART" id="SM01297">
    <property type="entry name" value="KAP"/>
    <property type="match status" value="1"/>
</dbReference>
<dbReference type="Proteomes" id="UP000887564">
    <property type="component" value="Unplaced"/>
</dbReference>
<proteinExistence type="predicted"/>
<dbReference type="GO" id="GO:0044782">
    <property type="term" value="P:cilium organization"/>
    <property type="evidence" value="ECO:0007669"/>
    <property type="project" value="TreeGrafter"/>
</dbReference>
<dbReference type="SUPFAM" id="SSF48371">
    <property type="entry name" value="ARM repeat"/>
    <property type="match status" value="1"/>
</dbReference>
<dbReference type="InterPro" id="IPR016024">
    <property type="entry name" value="ARM-type_fold"/>
</dbReference>
<keyword evidence="1" id="KW-1185">Reference proteome</keyword>
<dbReference type="Gene3D" id="1.25.10.10">
    <property type="entry name" value="Leucine-rich Repeat Variant"/>
    <property type="match status" value="1"/>
</dbReference>
<sequence>MCVFFAETLIGALARVLRDDWKKSFELATNIVSIFFTFSSYTQFQAVIAHYKVRCGTSSYSPSSPISLLSQNTIAVRSKLLIYRSLFSACINLLMNLAEDVKVELKMVNREIVALLSRCIIDKHANTDLLIAATQFLLKLSVFADNKDAMVTHSFTFLLVYALSVIEISFKSRIAHRTAYRRVLTEEGSALNVMYQLSINDDAKAMITFTDTIQTLMRYVLSGSATDVIKALLVNIAIEKRNAQLICGTDGRGLDLIIESALANRDQLLLKLVRNIAAHSGPSQSMFSKWATRLLERAMCDEESLVRSLATLNWAQLAKHMSLIPWIQQKVALHTRGRGSNDLVLQACVFIILKSGSHSWAFPEWKMKEAVVSA</sequence>
<dbReference type="WBParaSite" id="PEQ_0001024801-mRNA-1">
    <property type="protein sequence ID" value="PEQ_0001024801-mRNA-1"/>
    <property type="gene ID" value="PEQ_0001024801"/>
</dbReference>
<evidence type="ECO:0000313" key="2">
    <source>
        <dbReference type="WBParaSite" id="PEQ_0001024801-mRNA-1"/>
    </source>
</evidence>
<evidence type="ECO:0000313" key="1">
    <source>
        <dbReference type="Proteomes" id="UP000887564"/>
    </source>
</evidence>
<dbReference type="AlphaFoldDB" id="A0A914RV98"/>
<dbReference type="PANTHER" id="PTHR15605:SF2">
    <property type="entry name" value="KINESIN-ASSOCIATED PROTEIN 3"/>
    <property type="match status" value="1"/>
</dbReference>
<dbReference type="GO" id="GO:0005930">
    <property type="term" value="C:axoneme"/>
    <property type="evidence" value="ECO:0007669"/>
    <property type="project" value="TreeGrafter"/>
</dbReference>
<dbReference type="Pfam" id="PF05804">
    <property type="entry name" value="KAP"/>
    <property type="match status" value="3"/>
</dbReference>
<reference evidence="2" key="1">
    <citation type="submission" date="2022-11" db="UniProtKB">
        <authorList>
            <consortium name="WormBaseParasite"/>
        </authorList>
    </citation>
    <scope>IDENTIFICATION</scope>
</reference>
<dbReference type="GO" id="GO:0019894">
    <property type="term" value="F:kinesin binding"/>
    <property type="evidence" value="ECO:0007669"/>
    <property type="project" value="InterPro"/>
</dbReference>
<dbReference type="PANTHER" id="PTHR15605">
    <property type="entry name" value="KINESIN-ASSOCIATED PROTEINS"/>
    <property type="match status" value="1"/>
</dbReference>
<name>A0A914RV98_PAREQ</name>
<dbReference type="InterPro" id="IPR011989">
    <property type="entry name" value="ARM-like"/>
</dbReference>
<accession>A0A914RV98</accession>
<dbReference type="GO" id="GO:0007018">
    <property type="term" value="P:microtubule-based movement"/>
    <property type="evidence" value="ECO:0007669"/>
    <property type="project" value="TreeGrafter"/>
</dbReference>
<dbReference type="InterPro" id="IPR008658">
    <property type="entry name" value="KAP3"/>
</dbReference>
<organism evidence="1 2">
    <name type="scientific">Parascaris equorum</name>
    <name type="common">Equine roundworm</name>
    <dbReference type="NCBI Taxonomy" id="6256"/>
    <lineage>
        <taxon>Eukaryota</taxon>
        <taxon>Metazoa</taxon>
        <taxon>Ecdysozoa</taxon>
        <taxon>Nematoda</taxon>
        <taxon>Chromadorea</taxon>
        <taxon>Rhabditida</taxon>
        <taxon>Spirurina</taxon>
        <taxon>Ascaridomorpha</taxon>
        <taxon>Ascaridoidea</taxon>
        <taxon>Ascarididae</taxon>
        <taxon>Parascaris</taxon>
    </lineage>
</organism>
<protein>
    <submittedName>
        <fullName evidence="2">Uncharacterized protein</fullName>
    </submittedName>
</protein>
<dbReference type="GO" id="GO:0016939">
    <property type="term" value="C:kinesin II complex"/>
    <property type="evidence" value="ECO:0007669"/>
    <property type="project" value="TreeGrafter"/>
</dbReference>